<keyword evidence="1" id="KW-0028">Amino-acid biosynthesis</keyword>
<accession>A0ABD1XKV4</accession>
<dbReference type="InterPro" id="IPR051857">
    <property type="entry name" value="Asn_synthetase_domain"/>
</dbReference>
<feature type="domain" description="Asparagine synthetase" evidence="5">
    <location>
        <begin position="369"/>
        <end position="447"/>
    </location>
</feature>
<dbReference type="SUPFAM" id="SSF52402">
    <property type="entry name" value="Adenine nucleotide alpha hydrolases-like"/>
    <property type="match status" value="1"/>
</dbReference>
<name>A0ABD1XKV4_9MARC</name>
<dbReference type="PANTHER" id="PTHR45937">
    <property type="entry name" value="ASPARAGINE SYNTHETASE DOMAIN-CONTAINING PROTEIN 1"/>
    <property type="match status" value="1"/>
</dbReference>
<evidence type="ECO:0000256" key="3">
    <source>
        <dbReference type="ARBA" id="ARBA00022962"/>
    </source>
</evidence>
<organism evidence="6 7">
    <name type="scientific">Riccia fluitans</name>
    <dbReference type="NCBI Taxonomy" id="41844"/>
    <lineage>
        <taxon>Eukaryota</taxon>
        <taxon>Viridiplantae</taxon>
        <taxon>Streptophyta</taxon>
        <taxon>Embryophyta</taxon>
        <taxon>Marchantiophyta</taxon>
        <taxon>Marchantiopsida</taxon>
        <taxon>Marchantiidae</taxon>
        <taxon>Marchantiales</taxon>
        <taxon>Ricciaceae</taxon>
        <taxon>Riccia</taxon>
    </lineage>
</organism>
<feature type="chain" id="PRO_5044816990" description="Asparagine synthetase domain-containing protein" evidence="4">
    <location>
        <begin position="20"/>
        <end position="497"/>
    </location>
</feature>
<dbReference type="InterPro" id="IPR001962">
    <property type="entry name" value="Asn_synthase"/>
</dbReference>
<reference evidence="6 7" key="1">
    <citation type="submission" date="2024-09" db="EMBL/GenBank/DDBJ databases">
        <title>Chromosome-scale assembly of Riccia fluitans.</title>
        <authorList>
            <person name="Paukszto L."/>
            <person name="Sawicki J."/>
            <person name="Karawczyk K."/>
            <person name="Piernik-Szablinska J."/>
            <person name="Szczecinska M."/>
            <person name="Mazdziarz M."/>
        </authorList>
    </citation>
    <scope>NUCLEOTIDE SEQUENCE [LARGE SCALE GENOMIC DNA]</scope>
    <source>
        <strain evidence="6">Rf_01</strain>
        <tissue evidence="6">Aerial parts of the thallus</tissue>
    </source>
</reference>
<dbReference type="Proteomes" id="UP001605036">
    <property type="component" value="Unassembled WGS sequence"/>
</dbReference>
<protein>
    <recommendedName>
        <fullName evidence="5">Asparagine synthetase domain-containing protein</fullName>
    </recommendedName>
</protein>
<keyword evidence="4" id="KW-0732">Signal</keyword>
<dbReference type="CDD" id="cd01991">
    <property type="entry name" value="Asn_synthase_B_C"/>
    <property type="match status" value="1"/>
</dbReference>
<dbReference type="Pfam" id="PF00733">
    <property type="entry name" value="Asn_synthase"/>
    <property type="match status" value="1"/>
</dbReference>
<keyword evidence="3" id="KW-0315">Glutamine amidotransferase</keyword>
<sequence length="497" mass="55243">MCRFLILISIPVSLDGSSALFSVTRTMGSHLLAGSRTLWFGRDAIGRRSLLIHRPTREDPRLLLTSVAPELIKPETIAAASCCEGVSKEHVDPATASIFWEELTCGIHSISYQADVGRSQGDETFRAWARVHEWQDPSLRKLLAWERNFVNPNNELAHYCQTAPSCGSPAERVLQALCEAVKRRTEGIRRPSSSSQQLESSASSLLWNGRSSHSCAHVAVLFSGGVDSMILAAIANQFVDPGASIDLLNVSFEGDLAPDRITAVSGLRELRDVFPLRRWRLLKLDAKLSDMQSYRGHILSLLCPSNTYMDINIGTALWLAASGKGYVHEDSSQEVKPELTQTEARVLLVGSGADEQCGGYGRHRTKFRHGGWETLECEMRLDFNRIWKRNLGRDDRCLSDHGREARFPFLDEDVVATLLDLPLWEVVNMEEPAGCGEKKILRQVARLLGLYNASLLPKRAIQFGSRIARESNRKDFGSNRAANLANAGTVLLKEFMN</sequence>
<dbReference type="AlphaFoldDB" id="A0ABD1XKV4"/>
<dbReference type="Gene3D" id="3.40.50.620">
    <property type="entry name" value="HUPs"/>
    <property type="match status" value="1"/>
</dbReference>
<dbReference type="EMBL" id="JBHFFA010000008">
    <property type="protein sequence ID" value="KAL2609404.1"/>
    <property type="molecule type" value="Genomic_DNA"/>
</dbReference>
<gene>
    <name evidence="6" type="ORF">R1flu_027977</name>
</gene>
<keyword evidence="7" id="KW-1185">Reference proteome</keyword>
<evidence type="ECO:0000256" key="2">
    <source>
        <dbReference type="ARBA" id="ARBA00022888"/>
    </source>
</evidence>
<evidence type="ECO:0000259" key="5">
    <source>
        <dbReference type="Pfam" id="PF00733"/>
    </source>
</evidence>
<proteinExistence type="predicted"/>
<keyword evidence="2" id="KW-0061">Asparagine biosynthesis</keyword>
<comment type="caution">
    <text evidence="6">The sequence shown here is derived from an EMBL/GenBank/DDBJ whole genome shotgun (WGS) entry which is preliminary data.</text>
</comment>
<dbReference type="GO" id="GO:0006529">
    <property type="term" value="P:asparagine biosynthetic process"/>
    <property type="evidence" value="ECO:0007669"/>
    <property type="project" value="UniProtKB-KW"/>
</dbReference>
<evidence type="ECO:0000256" key="4">
    <source>
        <dbReference type="SAM" id="SignalP"/>
    </source>
</evidence>
<feature type="signal peptide" evidence="4">
    <location>
        <begin position="1"/>
        <end position="19"/>
    </location>
</feature>
<evidence type="ECO:0000313" key="7">
    <source>
        <dbReference type="Proteomes" id="UP001605036"/>
    </source>
</evidence>
<dbReference type="InterPro" id="IPR014729">
    <property type="entry name" value="Rossmann-like_a/b/a_fold"/>
</dbReference>
<evidence type="ECO:0000313" key="6">
    <source>
        <dbReference type="EMBL" id="KAL2609404.1"/>
    </source>
</evidence>
<dbReference type="PANTHER" id="PTHR45937:SF1">
    <property type="entry name" value="ASPARAGINE SYNTHETASE DOMAIN-CONTAINING PROTEIN 1"/>
    <property type="match status" value="1"/>
</dbReference>
<evidence type="ECO:0000256" key="1">
    <source>
        <dbReference type="ARBA" id="ARBA00022605"/>
    </source>
</evidence>